<protein>
    <recommendedName>
        <fullName evidence="4">Transposase</fullName>
    </recommendedName>
</protein>
<keyword evidence="3" id="KW-1185">Reference proteome</keyword>
<gene>
    <name evidence="2" type="ORF">AB1300_10075</name>
</gene>
<evidence type="ECO:0000313" key="3">
    <source>
        <dbReference type="Proteomes" id="UP001558534"/>
    </source>
</evidence>
<keyword evidence="1" id="KW-0175">Coiled coil</keyword>
<dbReference type="RefSeq" id="WP_368636362.1">
    <property type="nucleotide sequence ID" value="NZ_JBFRHK010000005.1"/>
</dbReference>
<comment type="caution">
    <text evidence="2">The sequence shown here is derived from an EMBL/GenBank/DDBJ whole genome shotgun (WGS) entry which is preliminary data.</text>
</comment>
<accession>A0ABV3VX50</accession>
<evidence type="ECO:0000313" key="2">
    <source>
        <dbReference type="EMBL" id="MEX3745482.1"/>
    </source>
</evidence>
<feature type="coiled-coil region" evidence="1">
    <location>
        <begin position="36"/>
        <end position="63"/>
    </location>
</feature>
<evidence type="ECO:0008006" key="4">
    <source>
        <dbReference type="Google" id="ProtNLM"/>
    </source>
</evidence>
<reference evidence="2 3" key="1">
    <citation type="submission" date="2024-07" db="EMBL/GenBank/DDBJ databases">
        <title>Characterization of a bacterium isolated from hydrolysated instant sea cucumber by whole-genome sequencing and metabolomics.</title>
        <authorList>
            <person name="Luo X."/>
            <person name="Zhang Z."/>
            <person name="Zheng Z."/>
            <person name="Zhang W."/>
            <person name="Ming T."/>
            <person name="Jiao L."/>
            <person name="Su X."/>
            <person name="Kong F."/>
            <person name="Xu J."/>
        </authorList>
    </citation>
    <scope>NUCLEOTIDE SEQUENCE [LARGE SCALE GENOMIC DNA]</scope>
    <source>
        <strain evidence="2 3">XL-2024</strain>
    </source>
</reference>
<proteinExistence type="predicted"/>
<dbReference type="EMBL" id="JBFRHK010000005">
    <property type="protein sequence ID" value="MEX3745482.1"/>
    <property type="molecule type" value="Genomic_DNA"/>
</dbReference>
<name>A0ABV3VX50_9BACI</name>
<organism evidence="2 3">
    <name type="scientific">Lysinibacillus xylanilyticus</name>
    <dbReference type="NCBI Taxonomy" id="582475"/>
    <lineage>
        <taxon>Bacteria</taxon>
        <taxon>Bacillati</taxon>
        <taxon>Bacillota</taxon>
        <taxon>Bacilli</taxon>
        <taxon>Bacillales</taxon>
        <taxon>Bacillaceae</taxon>
        <taxon>Lysinibacillus</taxon>
    </lineage>
</organism>
<evidence type="ECO:0000256" key="1">
    <source>
        <dbReference type="SAM" id="Coils"/>
    </source>
</evidence>
<sequence length="77" mass="8988">MEIEYSTAYFEKLDLLEILYARQAALKEAIPTDKLSKSQLERFEQMEAAISKLNQEIRILELIIIQSVDIAENEQEK</sequence>
<dbReference type="Proteomes" id="UP001558534">
    <property type="component" value="Unassembled WGS sequence"/>
</dbReference>